<gene>
    <name evidence="2" type="ORF">EYF80_061700</name>
</gene>
<name>A0A4Z2EHJ8_9TELE</name>
<evidence type="ECO:0000256" key="1">
    <source>
        <dbReference type="SAM" id="MobiDB-lite"/>
    </source>
</evidence>
<dbReference type="EMBL" id="SRLO01007236">
    <property type="protein sequence ID" value="TNN28151.1"/>
    <property type="molecule type" value="Genomic_DNA"/>
</dbReference>
<comment type="caution">
    <text evidence="2">The sequence shown here is derived from an EMBL/GenBank/DDBJ whole genome shotgun (WGS) entry which is preliminary data.</text>
</comment>
<feature type="region of interest" description="Disordered" evidence="1">
    <location>
        <begin position="84"/>
        <end position="146"/>
    </location>
</feature>
<accession>A0A4Z2EHJ8</accession>
<dbReference type="Proteomes" id="UP000314294">
    <property type="component" value="Unassembled WGS sequence"/>
</dbReference>
<organism evidence="2 3">
    <name type="scientific">Liparis tanakae</name>
    <name type="common">Tanaka's snailfish</name>
    <dbReference type="NCBI Taxonomy" id="230148"/>
    <lineage>
        <taxon>Eukaryota</taxon>
        <taxon>Metazoa</taxon>
        <taxon>Chordata</taxon>
        <taxon>Craniata</taxon>
        <taxon>Vertebrata</taxon>
        <taxon>Euteleostomi</taxon>
        <taxon>Actinopterygii</taxon>
        <taxon>Neopterygii</taxon>
        <taxon>Teleostei</taxon>
        <taxon>Neoteleostei</taxon>
        <taxon>Acanthomorphata</taxon>
        <taxon>Eupercaria</taxon>
        <taxon>Perciformes</taxon>
        <taxon>Cottioidei</taxon>
        <taxon>Cottales</taxon>
        <taxon>Liparidae</taxon>
        <taxon>Liparis</taxon>
    </lineage>
</organism>
<proteinExistence type="predicted"/>
<keyword evidence="3" id="KW-1185">Reference proteome</keyword>
<reference evidence="2 3" key="1">
    <citation type="submission" date="2019-03" db="EMBL/GenBank/DDBJ databases">
        <title>First draft genome of Liparis tanakae, snailfish: a comprehensive survey of snailfish specific genes.</title>
        <authorList>
            <person name="Kim W."/>
            <person name="Song I."/>
            <person name="Jeong J.-H."/>
            <person name="Kim D."/>
            <person name="Kim S."/>
            <person name="Ryu S."/>
            <person name="Song J.Y."/>
            <person name="Lee S.K."/>
        </authorList>
    </citation>
    <scope>NUCLEOTIDE SEQUENCE [LARGE SCALE GENOMIC DNA]</scope>
    <source>
        <tissue evidence="2">Muscle</tissue>
    </source>
</reference>
<evidence type="ECO:0000313" key="3">
    <source>
        <dbReference type="Proteomes" id="UP000314294"/>
    </source>
</evidence>
<feature type="compositionally biased region" description="Basic and acidic residues" evidence="1">
    <location>
        <begin position="115"/>
        <end position="127"/>
    </location>
</feature>
<protein>
    <submittedName>
        <fullName evidence="2">Uncharacterized protein</fullName>
    </submittedName>
</protein>
<evidence type="ECO:0000313" key="2">
    <source>
        <dbReference type="EMBL" id="TNN28151.1"/>
    </source>
</evidence>
<dbReference type="AlphaFoldDB" id="A0A4Z2EHJ8"/>
<sequence length="146" mass="15006">MGVNQSHSSGSFFRKLIPLGVLSVPLPLPRPVALGVPLPVCSSFSVFQRGRLLRASGHEVPPGVRRAAVGLQLVPDVGRGALHVAPSVRPAGPAGQDQRLGAGAQQPVRVAAGGPREDEAPHGDHHAGRQGLRGPAVRDAVQSGSQ</sequence>